<dbReference type="InterPro" id="IPR010994">
    <property type="entry name" value="RuvA_2-like"/>
</dbReference>
<feature type="binding site" evidence="14">
    <location>
        <position position="141"/>
    </location>
    <ligand>
        <name>NAD(+)</name>
        <dbReference type="ChEBI" id="CHEBI:57540"/>
    </ligand>
</feature>
<dbReference type="HAMAP" id="MF_01588">
    <property type="entry name" value="DNA_ligase_A"/>
    <property type="match status" value="1"/>
</dbReference>
<dbReference type="SMART" id="SM00292">
    <property type="entry name" value="BRCT"/>
    <property type="match status" value="1"/>
</dbReference>
<dbReference type="Gene3D" id="1.10.287.610">
    <property type="entry name" value="Helix hairpin bin"/>
    <property type="match status" value="1"/>
</dbReference>
<dbReference type="Pfam" id="PF03120">
    <property type="entry name" value="OB_DNA_ligase"/>
    <property type="match status" value="1"/>
</dbReference>
<evidence type="ECO:0000256" key="12">
    <source>
        <dbReference type="ARBA" id="ARBA00034005"/>
    </source>
</evidence>
<dbReference type="EMBL" id="JAAGSC010000031">
    <property type="protein sequence ID" value="NDY94745.1"/>
    <property type="molecule type" value="Genomic_DNA"/>
</dbReference>
<dbReference type="InterPro" id="IPR012340">
    <property type="entry name" value="NA-bd_OB-fold"/>
</dbReference>
<evidence type="ECO:0000256" key="10">
    <source>
        <dbReference type="ARBA" id="ARBA00023027"/>
    </source>
</evidence>
<dbReference type="SUPFAM" id="SSF56091">
    <property type="entry name" value="DNA ligase/mRNA capping enzyme, catalytic domain"/>
    <property type="match status" value="1"/>
</dbReference>
<dbReference type="AlphaFoldDB" id="A0A845V442"/>
<evidence type="ECO:0000256" key="6">
    <source>
        <dbReference type="ARBA" id="ARBA00022723"/>
    </source>
</evidence>
<dbReference type="PANTHER" id="PTHR23389:SF9">
    <property type="entry name" value="DNA LIGASE"/>
    <property type="match status" value="1"/>
</dbReference>
<dbReference type="Pfam" id="PF03119">
    <property type="entry name" value="DNA_ligase_ZBD"/>
    <property type="match status" value="1"/>
</dbReference>
<dbReference type="Pfam" id="PF12826">
    <property type="entry name" value="HHH_2"/>
    <property type="match status" value="1"/>
</dbReference>
<evidence type="ECO:0000256" key="7">
    <source>
        <dbReference type="ARBA" id="ARBA00022763"/>
    </source>
</evidence>
<feature type="binding site" evidence="14">
    <location>
        <begin position="38"/>
        <end position="42"/>
    </location>
    <ligand>
        <name>NAD(+)</name>
        <dbReference type="ChEBI" id="CHEBI:57540"/>
    </ligand>
</feature>
<reference evidence="17 18" key="1">
    <citation type="submission" date="2020-02" db="EMBL/GenBank/DDBJ databases">
        <authorList>
            <person name="Zhang X.-Y."/>
        </authorList>
    </citation>
    <scope>NUCLEOTIDE SEQUENCE [LARGE SCALE GENOMIC DNA]</scope>
    <source>
        <strain evidence="17 18">C33</strain>
    </source>
</reference>
<keyword evidence="8 14" id="KW-0862">Zinc</keyword>
<dbReference type="Gene3D" id="2.40.50.140">
    <property type="entry name" value="Nucleic acid-binding proteins"/>
    <property type="match status" value="1"/>
</dbReference>
<dbReference type="RefSeq" id="WP_164210129.1">
    <property type="nucleotide sequence ID" value="NZ_JAAGSC010000031.1"/>
</dbReference>
<comment type="caution">
    <text evidence="17">The sequence shown here is derived from an EMBL/GenBank/DDBJ whole genome shotgun (WGS) entry which is preliminary data.</text>
</comment>
<dbReference type="GO" id="GO:0006260">
    <property type="term" value="P:DNA replication"/>
    <property type="evidence" value="ECO:0007669"/>
    <property type="project" value="UniProtKB-KW"/>
</dbReference>
<dbReference type="FunFam" id="1.10.287.610:FF:000002">
    <property type="entry name" value="DNA ligase"/>
    <property type="match status" value="1"/>
</dbReference>
<dbReference type="SUPFAM" id="SSF47781">
    <property type="entry name" value="RuvA domain 2-like"/>
    <property type="match status" value="1"/>
</dbReference>
<dbReference type="SMART" id="SM00278">
    <property type="entry name" value="HhH1"/>
    <property type="match status" value="4"/>
</dbReference>
<dbReference type="InterPro" id="IPR036420">
    <property type="entry name" value="BRCT_dom_sf"/>
</dbReference>
<dbReference type="SMART" id="SM00532">
    <property type="entry name" value="LIGANc"/>
    <property type="match status" value="1"/>
</dbReference>
<comment type="caution">
    <text evidence="14">Lacks conserved residue(s) required for the propagation of feature annotation.</text>
</comment>
<evidence type="ECO:0000256" key="13">
    <source>
        <dbReference type="ARBA" id="ARBA00060881"/>
    </source>
</evidence>
<dbReference type="Proteomes" id="UP000484885">
    <property type="component" value="Unassembled WGS sequence"/>
</dbReference>
<dbReference type="Pfam" id="PF14520">
    <property type="entry name" value="HHH_5"/>
    <property type="match status" value="1"/>
</dbReference>
<gene>
    <name evidence="14 17" type="primary">ligA</name>
    <name evidence="17" type="ORF">G3I74_03250</name>
</gene>
<dbReference type="Gene3D" id="6.20.10.30">
    <property type="match status" value="1"/>
</dbReference>
<protein>
    <recommendedName>
        <fullName evidence="3 14">DNA ligase</fullName>
        <ecNumber evidence="2 14">6.5.1.2</ecNumber>
    </recommendedName>
    <alternativeName>
        <fullName evidence="14">Polydeoxyribonucleotide synthase [NAD(+)]</fullName>
    </alternativeName>
</protein>
<dbReference type="FunFam" id="1.10.150.20:FF:000007">
    <property type="entry name" value="DNA ligase"/>
    <property type="match status" value="1"/>
</dbReference>
<evidence type="ECO:0000256" key="4">
    <source>
        <dbReference type="ARBA" id="ARBA00022598"/>
    </source>
</evidence>
<dbReference type="Pfam" id="PF01653">
    <property type="entry name" value="DNA_ligase_aden"/>
    <property type="match status" value="1"/>
</dbReference>
<dbReference type="Pfam" id="PF00533">
    <property type="entry name" value="BRCT"/>
    <property type="match status" value="1"/>
</dbReference>
<feature type="binding site" evidence="14">
    <location>
        <position position="317"/>
    </location>
    <ligand>
        <name>NAD(+)</name>
        <dbReference type="ChEBI" id="CHEBI:57540"/>
    </ligand>
</feature>
<evidence type="ECO:0000256" key="3">
    <source>
        <dbReference type="ARBA" id="ARBA00013308"/>
    </source>
</evidence>
<dbReference type="SUPFAM" id="SSF50249">
    <property type="entry name" value="Nucleic acid-binding proteins"/>
    <property type="match status" value="1"/>
</dbReference>
<comment type="catalytic activity">
    <reaction evidence="12 14 15">
        <text>NAD(+) + (deoxyribonucleotide)n-3'-hydroxyl + 5'-phospho-(deoxyribonucleotide)m = (deoxyribonucleotide)n+m + AMP + beta-nicotinamide D-nucleotide.</text>
        <dbReference type="EC" id="6.5.1.2"/>
    </reaction>
</comment>
<keyword evidence="11 14" id="KW-0234">DNA repair</keyword>
<keyword evidence="5 14" id="KW-0235">DNA replication</keyword>
<evidence type="ECO:0000256" key="9">
    <source>
        <dbReference type="ARBA" id="ARBA00022842"/>
    </source>
</evidence>
<evidence type="ECO:0000259" key="16">
    <source>
        <dbReference type="PROSITE" id="PS50172"/>
    </source>
</evidence>
<feature type="binding site" evidence="14">
    <location>
        <begin position="87"/>
        <end position="88"/>
    </location>
    <ligand>
        <name>NAD(+)</name>
        <dbReference type="ChEBI" id="CHEBI:57540"/>
    </ligand>
</feature>
<dbReference type="PROSITE" id="PS50172">
    <property type="entry name" value="BRCT"/>
    <property type="match status" value="1"/>
</dbReference>
<dbReference type="NCBIfam" id="TIGR00575">
    <property type="entry name" value="dnlj"/>
    <property type="match status" value="1"/>
</dbReference>
<keyword evidence="14" id="KW-0464">Manganese</keyword>
<dbReference type="FunFam" id="1.10.150.20:FF:000006">
    <property type="entry name" value="DNA ligase"/>
    <property type="match status" value="1"/>
</dbReference>
<comment type="cofactor">
    <cofactor evidence="14">
        <name>Mg(2+)</name>
        <dbReference type="ChEBI" id="CHEBI:18420"/>
    </cofactor>
    <cofactor evidence="14">
        <name>Mn(2+)</name>
        <dbReference type="ChEBI" id="CHEBI:29035"/>
    </cofactor>
</comment>
<keyword evidence="6 14" id="KW-0479">Metal-binding</keyword>
<dbReference type="FunFam" id="3.30.470.30:FF:000001">
    <property type="entry name" value="DNA ligase"/>
    <property type="match status" value="1"/>
</dbReference>
<dbReference type="GO" id="GO:0005829">
    <property type="term" value="C:cytosol"/>
    <property type="evidence" value="ECO:0007669"/>
    <property type="project" value="TreeGrafter"/>
</dbReference>
<dbReference type="EC" id="6.5.1.2" evidence="2 14"/>
<feature type="binding site" evidence="14">
    <location>
        <position position="118"/>
    </location>
    <ligand>
        <name>NAD(+)</name>
        <dbReference type="ChEBI" id="CHEBI:57540"/>
    </ligand>
</feature>
<evidence type="ECO:0000313" key="18">
    <source>
        <dbReference type="Proteomes" id="UP000484885"/>
    </source>
</evidence>
<feature type="active site" description="N6-AMP-lysine intermediate" evidence="14">
    <location>
        <position position="120"/>
    </location>
</feature>
<comment type="function">
    <text evidence="1 14">DNA ligase that catalyzes the formation of phosphodiester linkages between 5'-phosphoryl and 3'-hydroxyl groups in double-stranded DNA using NAD as a coenzyme and as the energy source for the reaction. It is essential for DNA replication and repair of damaged DNA.</text>
</comment>
<feature type="binding site" evidence="14">
    <location>
        <position position="178"/>
    </location>
    <ligand>
        <name>NAD(+)</name>
        <dbReference type="ChEBI" id="CHEBI:57540"/>
    </ligand>
</feature>
<dbReference type="Gene3D" id="1.10.150.20">
    <property type="entry name" value="5' to 3' exonuclease, C-terminal subdomain"/>
    <property type="match status" value="2"/>
</dbReference>
<sequence>MAAEQQDADARERAERLREKIREHNYRYYVLDQPTISDAEYDRLLRELQSLEAEQPELITPDSPTQRVGAEPAEGFETVTHSIPMLSLANAFSAEEVADFDRRIRDRLDLDQVQYAVEPKLDGLAIALRYERGRLVLGATRGDGKQGEDVTSNVRTVRAIPLKLRGRKIPELLEVRGEIFMTRSGFQRLNERLSEAGQKTFVNPRNAAAGSLRQLDPAVTAQRPLHFYCYGAATEDGLPETHSAILEQLQDWGLPVSPEVDVVTGMEGLDGAYSRFSQRRQALDYEIDGVVYKLDSLEQQREMGFVSRAPRWALAHKFPAQEEITRLLDIEVQVGRTGALTPVARLEPVFVGGVTVTNATLHNADEVARKDVRPGDWVVVRRAGDVIPEVVAPVLDRRPDDTRVWEMPDQCPACGSAVEQVEGEAVARCSGGLVCPAQRRRAIEHFASRAAMDIEGLGSKLVAQLVEADLVHSPADLYRLDAEALQQLDRMGAKSASNLVDALERSRRTTLARLLYALGIREVGEVTAAQLARHFGSLAAVAEADAEALAAVPDVGPVVGAHIEAFFDEAHNREVIDQLLAAGVEYEPETPRKTDDLPLAGQTYVLTGSLEQLTRSEARQALETQGAKVTSSVSKKTTAVIAGTDPGSKLDKARELGVEVLDEQALKTLLRRSD</sequence>
<evidence type="ECO:0000256" key="1">
    <source>
        <dbReference type="ARBA" id="ARBA00004067"/>
    </source>
</evidence>
<dbReference type="Gene3D" id="3.30.470.30">
    <property type="entry name" value="DNA ligase/mRNA capping enzyme"/>
    <property type="match status" value="1"/>
</dbReference>
<dbReference type="PROSITE" id="PS01055">
    <property type="entry name" value="DNA_LIGASE_N1"/>
    <property type="match status" value="1"/>
</dbReference>
<evidence type="ECO:0000256" key="14">
    <source>
        <dbReference type="HAMAP-Rule" id="MF_01588"/>
    </source>
</evidence>
<feature type="binding site" evidence="14">
    <location>
        <position position="411"/>
    </location>
    <ligand>
        <name>Zn(2+)</name>
        <dbReference type="ChEBI" id="CHEBI:29105"/>
    </ligand>
</feature>
<dbReference type="NCBIfam" id="NF005932">
    <property type="entry name" value="PRK07956.1"/>
    <property type="match status" value="1"/>
</dbReference>
<feature type="binding site" evidence="14">
    <location>
        <position position="435"/>
    </location>
    <ligand>
        <name>Zn(2+)</name>
        <dbReference type="ChEBI" id="CHEBI:29105"/>
    </ligand>
</feature>
<evidence type="ECO:0000256" key="5">
    <source>
        <dbReference type="ARBA" id="ARBA00022705"/>
    </source>
</evidence>
<dbReference type="PROSITE" id="PS01056">
    <property type="entry name" value="DNA_LIGASE_N2"/>
    <property type="match status" value="1"/>
</dbReference>
<dbReference type="InterPro" id="IPR033136">
    <property type="entry name" value="DNA_ligase_CS"/>
</dbReference>
<dbReference type="FunFam" id="2.40.50.140:FF:000012">
    <property type="entry name" value="DNA ligase"/>
    <property type="match status" value="1"/>
</dbReference>
<evidence type="ECO:0000256" key="2">
    <source>
        <dbReference type="ARBA" id="ARBA00012722"/>
    </source>
</evidence>
<dbReference type="PIRSF" id="PIRSF001604">
    <property type="entry name" value="LigA"/>
    <property type="match status" value="1"/>
</dbReference>
<organism evidence="17 18">
    <name type="scientific">Wenzhouxiangella limi</name>
    <dbReference type="NCBI Taxonomy" id="2707351"/>
    <lineage>
        <taxon>Bacteria</taxon>
        <taxon>Pseudomonadati</taxon>
        <taxon>Pseudomonadota</taxon>
        <taxon>Gammaproteobacteria</taxon>
        <taxon>Chromatiales</taxon>
        <taxon>Wenzhouxiangellaceae</taxon>
        <taxon>Wenzhouxiangella</taxon>
    </lineage>
</organism>
<keyword evidence="18" id="KW-1185">Reference proteome</keyword>
<dbReference type="PANTHER" id="PTHR23389">
    <property type="entry name" value="CHROMOSOME TRANSMISSION FIDELITY FACTOR 18"/>
    <property type="match status" value="1"/>
</dbReference>
<dbReference type="InterPro" id="IPR003583">
    <property type="entry name" value="Hlx-hairpin-Hlx_DNA-bd_motif"/>
</dbReference>
<feature type="binding site" evidence="14">
    <location>
        <position position="293"/>
    </location>
    <ligand>
        <name>NAD(+)</name>
        <dbReference type="ChEBI" id="CHEBI:57540"/>
    </ligand>
</feature>
<accession>A0A845V442</accession>
<dbReference type="Gene3D" id="3.40.50.10190">
    <property type="entry name" value="BRCT domain"/>
    <property type="match status" value="1"/>
</dbReference>
<dbReference type="InterPro" id="IPR013839">
    <property type="entry name" value="DNAligase_adenylation"/>
</dbReference>
<dbReference type="InterPro" id="IPR004149">
    <property type="entry name" value="Znf_DNAligase_C4"/>
</dbReference>
<dbReference type="CDD" id="cd00114">
    <property type="entry name" value="LIGANc"/>
    <property type="match status" value="1"/>
</dbReference>
<dbReference type="InterPro" id="IPR004150">
    <property type="entry name" value="NAD_DNA_ligase_OB"/>
</dbReference>
<feature type="domain" description="BRCT" evidence="16">
    <location>
        <begin position="594"/>
        <end position="674"/>
    </location>
</feature>
<dbReference type="InterPro" id="IPR001679">
    <property type="entry name" value="DNA_ligase"/>
</dbReference>
<dbReference type="GO" id="GO:0006281">
    <property type="term" value="P:DNA repair"/>
    <property type="evidence" value="ECO:0007669"/>
    <property type="project" value="UniProtKB-KW"/>
</dbReference>
<dbReference type="SUPFAM" id="SSF52113">
    <property type="entry name" value="BRCT domain"/>
    <property type="match status" value="1"/>
</dbReference>
<proteinExistence type="inferred from homology"/>
<dbReference type="GO" id="GO:0003677">
    <property type="term" value="F:DNA binding"/>
    <property type="evidence" value="ECO:0007669"/>
    <property type="project" value="InterPro"/>
</dbReference>
<comment type="similarity">
    <text evidence="13 14">Belongs to the NAD-dependent DNA ligase family. LigA subfamily.</text>
</comment>
<keyword evidence="9 14" id="KW-0460">Magnesium</keyword>
<keyword evidence="10 14" id="KW-0520">NAD</keyword>
<evidence type="ECO:0000313" key="17">
    <source>
        <dbReference type="EMBL" id="NDY94745.1"/>
    </source>
</evidence>
<evidence type="ECO:0000256" key="15">
    <source>
        <dbReference type="RuleBase" id="RU000618"/>
    </source>
</evidence>
<name>A0A845V442_9GAMM</name>
<evidence type="ECO:0000256" key="8">
    <source>
        <dbReference type="ARBA" id="ARBA00022833"/>
    </source>
</evidence>
<evidence type="ECO:0000256" key="11">
    <source>
        <dbReference type="ARBA" id="ARBA00023204"/>
    </source>
</evidence>
<dbReference type="GO" id="GO:0046872">
    <property type="term" value="F:metal ion binding"/>
    <property type="evidence" value="ECO:0007669"/>
    <property type="project" value="UniProtKB-KW"/>
</dbReference>
<feature type="binding site" evidence="14">
    <location>
        <position position="414"/>
    </location>
    <ligand>
        <name>Zn(2+)</name>
        <dbReference type="ChEBI" id="CHEBI:29105"/>
    </ligand>
</feature>
<dbReference type="InterPro" id="IPR041663">
    <property type="entry name" value="DisA/LigA_HHH"/>
</dbReference>
<keyword evidence="7 14" id="KW-0227">DNA damage</keyword>
<dbReference type="GO" id="GO:0003911">
    <property type="term" value="F:DNA ligase (NAD+) activity"/>
    <property type="evidence" value="ECO:0007669"/>
    <property type="project" value="UniProtKB-UniRule"/>
</dbReference>
<dbReference type="InterPro" id="IPR013840">
    <property type="entry name" value="DNAligase_N"/>
</dbReference>
<dbReference type="InterPro" id="IPR018239">
    <property type="entry name" value="DNA_ligase_AS"/>
</dbReference>
<keyword evidence="4 14" id="KW-0436">Ligase</keyword>
<dbReference type="InterPro" id="IPR001357">
    <property type="entry name" value="BRCT_dom"/>
</dbReference>
<dbReference type="CDD" id="cd17748">
    <property type="entry name" value="BRCT_DNA_ligase_like"/>
    <property type="match status" value="1"/>
</dbReference>